<dbReference type="InterPro" id="IPR028350">
    <property type="entry name" value="DNAC/IstB-like"/>
</dbReference>
<keyword evidence="6" id="KW-1185">Reference proteome</keyword>
<evidence type="ECO:0000256" key="3">
    <source>
        <dbReference type="ARBA" id="ARBA00022840"/>
    </source>
</evidence>
<dbReference type="Proteomes" id="UP000184339">
    <property type="component" value="Unassembled WGS sequence"/>
</dbReference>
<dbReference type="InterPro" id="IPR047661">
    <property type="entry name" value="IstB"/>
</dbReference>
<dbReference type="PIRSF" id="PIRSF003073">
    <property type="entry name" value="DNAC_TnpB_IstB"/>
    <property type="match status" value="1"/>
</dbReference>
<dbReference type="PANTHER" id="PTHR30050:SF4">
    <property type="entry name" value="ATP-BINDING PROTEIN RV3427C IN INSERTION SEQUENCE-RELATED"/>
    <property type="match status" value="1"/>
</dbReference>
<sequence>MSMNMIEIERALRSLRLSGIRATLETRVLQAQANQEPFLDTFSTILQDELDRRRSRLIDRRYQQSGLGERITLADFDWRFNPKLPRAACFELHTLNFVAEGHNALIIGKPGTGKSHVAKALAYHATLQGHNVRYLEADSAFGQYALGDATEQRHQMRTLLDADLLVLDDLFLARRISDAGGELLQSLVHQRYKLKRSIVVTSNRVVQDWGKYLGDNTMATTILDRLMHRAHLLEFEGKSYRLKEAASRLTGLVKQGESKNDPAAVD</sequence>
<dbReference type="AlphaFoldDB" id="A0A1M7RFS3"/>
<dbReference type="InterPro" id="IPR027417">
    <property type="entry name" value="P-loop_NTPase"/>
</dbReference>
<comment type="similarity">
    <text evidence="1">Belongs to the IS21/IS1162 putative ATP-binding protein family.</text>
</comment>
<protein>
    <submittedName>
        <fullName evidence="5">DNA replication protein DnaC</fullName>
    </submittedName>
</protein>
<dbReference type="GO" id="GO:0006260">
    <property type="term" value="P:DNA replication"/>
    <property type="evidence" value="ECO:0007669"/>
    <property type="project" value="TreeGrafter"/>
</dbReference>
<dbReference type="RefSeq" id="WP_072791153.1">
    <property type="nucleotide sequence ID" value="NZ_FRCX01000035.1"/>
</dbReference>
<dbReference type="Pfam" id="PF01695">
    <property type="entry name" value="IstB_IS21"/>
    <property type="match status" value="1"/>
</dbReference>
<feature type="domain" description="AAA+ ATPase" evidence="4">
    <location>
        <begin position="100"/>
        <end position="233"/>
    </location>
</feature>
<evidence type="ECO:0000259" key="4">
    <source>
        <dbReference type="SMART" id="SM00382"/>
    </source>
</evidence>
<dbReference type="SMART" id="SM00382">
    <property type="entry name" value="AAA"/>
    <property type="match status" value="1"/>
</dbReference>
<keyword evidence="2" id="KW-0547">Nucleotide-binding</keyword>
<name>A0A1M7RFS3_9BURK</name>
<accession>A0A1M7RFS3</accession>
<proteinExistence type="inferred from homology"/>
<dbReference type="OrthoDB" id="8150723at2"/>
<organism evidence="5 6">
    <name type="scientific">Duganella sacchari</name>
    <dbReference type="NCBI Taxonomy" id="551987"/>
    <lineage>
        <taxon>Bacteria</taxon>
        <taxon>Pseudomonadati</taxon>
        <taxon>Pseudomonadota</taxon>
        <taxon>Betaproteobacteria</taxon>
        <taxon>Burkholderiales</taxon>
        <taxon>Oxalobacteraceae</taxon>
        <taxon>Telluria group</taxon>
        <taxon>Duganella</taxon>
    </lineage>
</organism>
<dbReference type="NCBIfam" id="NF038214">
    <property type="entry name" value="IS21_help_AAA"/>
    <property type="match status" value="1"/>
</dbReference>
<dbReference type="Gene3D" id="3.40.50.300">
    <property type="entry name" value="P-loop containing nucleotide triphosphate hydrolases"/>
    <property type="match status" value="1"/>
</dbReference>
<dbReference type="STRING" id="551987.SAMN05192549_1351"/>
<evidence type="ECO:0000313" key="5">
    <source>
        <dbReference type="EMBL" id="SHN45022.1"/>
    </source>
</evidence>
<gene>
    <name evidence="5" type="ORF">SAMN05192549_1351</name>
</gene>
<dbReference type="InterPro" id="IPR003593">
    <property type="entry name" value="AAA+_ATPase"/>
</dbReference>
<dbReference type="EMBL" id="FRCX01000035">
    <property type="protein sequence ID" value="SHN45022.1"/>
    <property type="molecule type" value="Genomic_DNA"/>
</dbReference>
<evidence type="ECO:0000256" key="2">
    <source>
        <dbReference type="ARBA" id="ARBA00022741"/>
    </source>
</evidence>
<evidence type="ECO:0000313" key="6">
    <source>
        <dbReference type="Proteomes" id="UP000184339"/>
    </source>
</evidence>
<reference evidence="6" key="1">
    <citation type="submission" date="2016-11" db="EMBL/GenBank/DDBJ databases">
        <authorList>
            <person name="Varghese N."/>
            <person name="Submissions S."/>
        </authorList>
    </citation>
    <scope>NUCLEOTIDE SEQUENCE [LARGE SCALE GENOMIC DNA]</scope>
    <source>
        <strain evidence="6">Sac-22</strain>
    </source>
</reference>
<dbReference type="SUPFAM" id="SSF52540">
    <property type="entry name" value="P-loop containing nucleoside triphosphate hydrolases"/>
    <property type="match status" value="1"/>
</dbReference>
<evidence type="ECO:0000256" key="1">
    <source>
        <dbReference type="ARBA" id="ARBA00008059"/>
    </source>
</evidence>
<dbReference type="InterPro" id="IPR002611">
    <property type="entry name" value="IstB_ATP-bd"/>
</dbReference>
<keyword evidence="3" id="KW-0067">ATP-binding</keyword>
<dbReference type="GO" id="GO:0005524">
    <property type="term" value="F:ATP binding"/>
    <property type="evidence" value="ECO:0007669"/>
    <property type="project" value="UniProtKB-KW"/>
</dbReference>
<dbReference type="PANTHER" id="PTHR30050">
    <property type="entry name" value="CHROMOSOMAL REPLICATION INITIATOR PROTEIN DNAA"/>
    <property type="match status" value="1"/>
</dbReference>